<reference evidence="2 3" key="1">
    <citation type="submission" date="2016-11" db="EMBL/GenBank/DDBJ databases">
        <authorList>
            <person name="Jaros S."/>
            <person name="Januszkiewicz K."/>
            <person name="Wedrychowicz H."/>
        </authorList>
    </citation>
    <scope>NUCLEOTIDE SEQUENCE [LARGE SCALE GENOMIC DNA]</scope>
    <source>
        <strain evidence="2 3">IBRC-M 10683</strain>
    </source>
</reference>
<keyword evidence="3" id="KW-1185">Reference proteome</keyword>
<dbReference type="AlphaFoldDB" id="A0A1M5NH43"/>
<feature type="region of interest" description="Disordered" evidence="1">
    <location>
        <begin position="1"/>
        <end position="20"/>
    </location>
</feature>
<sequence length="287" mass="34243">MFNERRFSFEEPRESQKGGPKIEIRSFVKIFSRPDEHKEVLEMIQIGAEFNMPNRAIMEFYGRDLIAYKRRYKSNEQVNHFLHILSHYMKEYYDKDCPKSWKECQPSFWEELLITYLPTIIKISVNQIETRQFLFQLKKFVRWLDKTTGSSWYEKVSADIEEYKMELIACEATLNDVFQSMYPKIHDSDWDPRKDIHTIINRMEECTDTFHSLFEVLEINGEVITVCDNELKLPFHILGFPTAHLQIGMMLCGMIGKESGDNYWTWYITDGIYPHKAGEFIQMVNTY</sequence>
<proteinExistence type="predicted"/>
<dbReference type="STRING" id="930117.SAMN05216225_10802"/>
<evidence type="ECO:0000313" key="3">
    <source>
        <dbReference type="Proteomes" id="UP000183988"/>
    </source>
</evidence>
<dbReference type="Proteomes" id="UP000183988">
    <property type="component" value="Unassembled WGS sequence"/>
</dbReference>
<name>A0A1M5NH43_9BACI</name>
<dbReference type="EMBL" id="FQVW01000080">
    <property type="protein sequence ID" value="SHG88884.1"/>
    <property type="molecule type" value="Genomic_DNA"/>
</dbReference>
<accession>A0A1M5NH43</accession>
<organism evidence="2 3">
    <name type="scientific">Ornithinibacillus halophilus</name>
    <dbReference type="NCBI Taxonomy" id="930117"/>
    <lineage>
        <taxon>Bacteria</taxon>
        <taxon>Bacillati</taxon>
        <taxon>Bacillota</taxon>
        <taxon>Bacilli</taxon>
        <taxon>Bacillales</taxon>
        <taxon>Bacillaceae</taxon>
        <taxon>Ornithinibacillus</taxon>
    </lineage>
</organism>
<evidence type="ECO:0000256" key="1">
    <source>
        <dbReference type="SAM" id="MobiDB-lite"/>
    </source>
</evidence>
<gene>
    <name evidence="2" type="ORF">SAMN05216225_10802</name>
</gene>
<protein>
    <submittedName>
        <fullName evidence="2">Uncharacterized protein</fullName>
    </submittedName>
</protein>
<dbReference type="OrthoDB" id="2797634at2"/>
<dbReference type="RefSeq" id="WP_072892071.1">
    <property type="nucleotide sequence ID" value="NZ_FQVW01000080.1"/>
</dbReference>
<evidence type="ECO:0000313" key="2">
    <source>
        <dbReference type="EMBL" id="SHG88884.1"/>
    </source>
</evidence>